<reference evidence="1" key="1">
    <citation type="journal article" date="2023" name="Insect Mol. Biol.">
        <title>Genome sequencing provides insights into the evolution of gene families encoding plant cell wall-degrading enzymes in longhorned beetles.</title>
        <authorList>
            <person name="Shin N.R."/>
            <person name="Okamura Y."/>
            <person name="Kirsch R."/>
            <person name="Pauchet Y."/>
        </authorList>
    </citation>
    <scope>NUCLEOTIDE SEQUENCE</scope>
    <source>
        <strain evidence="1">AMC_N1</strain>
    </source>
</reference>
<evidence type="ECO:0000313" key="1">
    <source>
        <dbReference type="EMBL" id="KAJ8946668.1"/>
    </source>
</evidence>
<proteinExistence type="predicted"/>
<organism evidence="1 2">
    <name type="scientific">Aromia moschata</name>
    <dbReference type="NCBI Taxonomy" id="1265417"/>
    <lineage>
        <taxon>Eukaryota</taxon>
        <taxon>Metazoa</taxon>
        <taxon>Ecdysozoa</taxon>
        <taxon>Arthropoda</taxon>
        <taxon>Hexapoda</taxon>
        <taxon>Insecta</taxon>
        <taxon>Pterygota</taxon>
        <taxon>Neoptera</taxon>
        <taxon>Endopterygota</taxon>
        <taxon>Coleoptera</taxon>
        <taxon>Polyphaga</taxon>
        <taxon>Cucujiformia</taxon>
        <taxon>Chrysomeloidea</taxon>
        <taxon>Cerambycidae</taxon>
        <taxon>Cerambycinae</taxon>
        <taxon>Callichromatini</taxon>
        <taxon>Aromia</taxon>
    </lineage>
</organism>
<sequence length="86" mass="10005">MSLSDTQRIEILILLGCGDKTRTQKQTSCPRDKDVSKTSILRVLKKMKNTAHTKFIWFKNLTTMTLIADWNFAKSWQIDAKIILYL</sequence>
<evidence type="ECO:0000313" key="2">
    <source>
        <dbReference type="Proteomes" id="UP001162162"/>
    </source>
</evidence>
<protein>
    <submittedName>
        <fullName evidence="1">Uncharacterized protein</fullName>
    </submittedName>
</protein>
<gene>
    <name evidence="1" type="ORF">NQ318_019980</name>
</gene>
<dbReference type="EMBL" id="JAPWTK010000180">
    <property type="protein sequence ID" value="KAJ8946668.1"/>
    <property type="molecule type" value="Genomic_DNA"/>
</dbReference>
<accession>A0AAV8Y5F2</accession>
<dbReference type="AlphaFoldDB" id="A0AAV8Y5F2"/>
<comment type="caution">
    <text evidence="1">The sequence shown here is derived from an EMBL/GenBank/DDBJ whole genome shotgun (WGS) entry which is preliminary data.</text>
</comment>
<dbReference type="Proteomes" id="UP001162162">
    <property type="component" value="Unassembled WGS sequence"/>
</dbReference>
<name>A0AAV8Y5F2_9CUCU</name>
<keyword evidence="2" id="KW-1185">Reference proteome</keyword>